<evidence type="ECO:0000256" key="1">
    <source>
        <dbReference type="ARBA" id="ARBA00004141"/>
    </source>
</evidence>
<evidence type="ECO:0000313" key="16">
    <source>
        <dbReference type="Proteomes" id="UP000037460"/>
    </source>
</evidence>
<name>A0A0M0LPT9_9EUKA</name>
<feature type="transmembrane region" description="Helical" evidence="14">
    <location>
        <begin position="220"/>
        <end position="240"/>
    </location>
</feature>
<evidence type="ECO:0000313" key="15">
    <source>
        <dbReference type="EMBL" id="KOO53044.1"/>
    </source>
</evidence>
<proteinExistence type="inferred from homology"/>
<keyword evidence="9 14" id="KW-0472">Membrane</keyword>
<dbReference type="GO" id="GO:0016020">
    <property type="term" value="C:membrane"/>
    <property type="evidence" value="ECO:0007669"/>
    <property type="project" value="UniProtKB-SubCell"/>
</dbReference>
<keyword evidence="8" id="KW-0443">Lipid metabolism</keyword>
<dbReference type="AlphaFoldDB" id="A0A0M0LPT9"/>
<keyword evidence="10" id="KW-0594">Phospholipid biosynthesis</keyword>
<feature type="region of interest" description="Disordered" evidence="13">
    <location>
        <begin position="1"/>
        <end position="30"/>
    </location>
</feature>
<evidence type="ECO:0000256" key="11">
    <source>
        <dbReference type="ARBA" id="ARBA00023264"/>
    </source>
</evidence>
<organism evidence="15 16">
    <name type="scientific">Chrysochromulina tobinii</name>
    <dbReference type="NCBI Taxonomy" id="1460289"/>
    <lineage>
        <taxon>Eukaryota</taxon>
        <taxon>Haptista</taxon>
        <taxon>Haptophyta</taxon>
        <taxon>Prymnesiophyceae</taxon>
        <taxon>Prymnesiales</taxon>
        <taxon>Chrysochromulinaceae</taxon>
        <taxon>Chrysochromulina</taxon>
    </lineage>
</organism>
<dbReference type="Proteomes" id="UP000037460">
    <property type="component" value="Unassembled WGS sequence"/>
</dbReference>
<evidence type="ECO:0000256" key="4">
    <source>
        <dbReference type="ARBA" id="ARBA00022516"/>
    </source>
</evidence>
<dbReference type="OrthoDB" id="406287at2759"/>
<feature type="transmembrane region" description="Helical" evidence="14">
    <location>
        <begin position="195"/>
        <end position="213"/>
    </location>
</feature>
<comment type="caution">
    <text evidence="15">The sequence shown here is derived from an EMBL/GenBank/DDBJ whole genome shotgun (WGS) entry which is preliminary data.</text>
</comment>
<evidence type="ECO:0000256" key="3">
    <source>
        <dbReference type="ARBA" id="ARBA00019082"/>
    </source>
</evidence>
<evidence type="ECO:0000256" key="9">
    <source>
        <dbReference type="ARBA" id="ARBA00023136"/>
    </source>
</evidence>
<evidence type="ECO:0000256" key="14">
    <source>
        <dbReference type="SAM" id="Phobius"/>
    </source>
</evidence>
<keyword evidence="5" id="KW-0808">Transferase</keyword>
<sequence length="428" mass="48426">MARAARSPARRRSIAAPAATSADHEDSDEVQEAVMKILEESLGSSAAEMQVEQEQGRLSPTRGRHGAVARFAPFLQEVRRRVKVEREALRALLRKPLPLPARLRSAGERVHRRRVAATQKAQQVKSQVVRRVRKSLTGAEDRRLRDLVRENTMRMRKALERPPVVRLRDKVSFLLGVLGCFVLEAVALLHPEHFWVCYSVYIVPLLLARVYYYKVLRWHYFLLDFCYASNLLCLAQIFVWPDSFTLFVINFAQTTGPLAMAIPTWRNSLVFHSLDKVTSAYIHALPPLLCFLMRWHPPAGWHDDGWPAFSPALPEHLDIPWAVGCALGGYIAWQAAHLVLTELVFLPAPDSDTSIRTLTRPKPAQPPPGCYTGITKPVYVLCTQLGVMRKGELFDPEHWKTKLVFVSVQTKQLTKPKAEDDGSGLHLD</sequence>
<evidence type="ECO:0000256" key="7">
    <source>
        <dbReference type="ARBA" id="ARBA00022989"/>
    </source>
</evidence>
<keyword evidence="7 14" id="KW-1133">Transmembrane helix</keyword>
<dbReference type="EMBL" id="JWZX01000405">
    <property type="protein sequence ID" value="KOO53044.1"/>
    <property type="molecule type" value="Genomic_DNA"/>
</dbReference>
<keyword evidence="11" id="KW-1208">Phospholipid metabolism</keyword>
<dbReference type="InterPro" id="IPR021261">
    <property type="entry name" value="GPCAT"/>
</dbReference>
<evidence type="ECO:0000256" key="12">
    <source>
        <dbReference type="ARBA" id="ARBA00023315"/>
    </source>
</evidence>
<evidence type="ECO:0000256" key="2">
    <source>
        <dbReference type="ARBA" id="ARBA00006675"/>
    </source>
</evidence>
<evidence type="ECO:0000256" key="10">
    <source>
        <dbReference type="ARBA" id="ARBA00023209"/>
    </source>
</evidence>
<gene>
    <name evidence="15" type="ORF">Ctob_015046</name>
</gene>
<accession>A0A0M0LPT9</accession>
<evidence type="ECO:0000256" key="6">
    <source>
        <dbReference type="ARBA" id="ARBA00022692"/>
    </source>
</evidence>
<keyword evidence="16" id="KW-1185">Reference proteome</keyword>
<dbReference type="PANTHER" id="PTHR31201:SF1">
    <property type="entry name" value="GLYCEROPHOSPHOCHOLINE ACYLTRANSFERASE 1"/>
    <property type="match status" value="1"/>
</dbReference>
<dbReference type="GO" id="GO:0006656">
    <property type="term" value="P:phosphatidylcholine biosynthetic process"/>
    <property type="evidence" value="ECO:0007669"/>
    <property type="project" value="TreeGrafter"/>
</dbReference>
<dbReference type="PANTHER" id="PTHR31201">
    <property type="entry name" value="OS01G0585100 PROTEIN"/>
    <property type="match status" value="1"/>
</dbReference>
<evidence type="ECO:0000256" key="13">
    <source>
        <dbReference type="SAM" id="MobiDB-lite"/>
    </source>
</evidence>
<feature type="transmembrane region" description="Helical" evidence="14">
    <location>
        <begin position="171"/>
        <end position="189"/>
    </location>
</feature>
<comment type="similarity">
    <text evidence="2">Belongs to the GPC1 family.</text>
</comment>
<protein>
    <recommendedName>
        <fullName evidence="3">Glycerophosphocholine acyltransferase 1</fullName>
    </recommendedName>
</protein>
<evidence type="ECO:0000256" key="5">
    <source>
        <dbReference type="ARBA" id="ARBA00022679"/>
    </source>
</evidence>
<reference evidence="16" key="1">
    <citation type="journal article" date="2015" name="PLoS Genet.">
        <title>Genome Sequence and Transcriptome Analyses of Chrysochromulina tobin: Metabolic Tools for Enhanced Algal Fitness in the Prominent Order Prymnesiales (Haptophyceae).</title>
        <authorList>
            <person name="Hovde B.T."/>
            <person name="Deodato C.R."/>
            <person name="Hunsperger H.M."/>
            <person name="Ryken S.A."/>
            <person name="Yost W."/>
            <person name="Jha R.K."/>
            <person name="Patterson J."/>
            <person name="Monnat R.J. Jr."/>
            <person name="Barlow S.B."/>
            <person name="Starkenburg S.R."/>
            <person name="Cattolico R.A."/>
        </authorList>
    </citation>
    <scope>NUCLEOTIDE SEQUENCE</scope>
    <source>
        <strain evidence="16">CCMP291</strain>
    </source>
</reference>
<keyword evidence="12" id="KW-0012">Acyltransferase</keyword>
<keyword evidence="4" id="KW-0444">Lipid biosynthesis</keyword>
<dbReference type="Pfam" id="PF10998">
    <property type="entry name" value="DUF2838"/>
    <property type="match status" value="1"/>
</dbReference>
<comment type="subcellular location">
    <subcellularLocation>
        <location evidence="1">Membrane</location>
        <topology evidence="1">Multi-pass membrane protein</topology>
    </subcellularLocation>
</comment>
<dbReference type="GO" id="GO:0016746">
    <property type="term" value="F:acyltransferase activity"/>
    <property type="evidence" value="ECO:0007669"/>
    <property type="project" value="UniProtKB-KW"/>
</dbReference>
<evidence type="ECO:0000256" key="8">
    <source>
        <dbReference type="ARBA" id="ARBA00023098"/>
    </source>
</evidence>
<keyword evidence="6 14" id="KW-0812">Transmembrane</keyword>